<name>A0A951Q1F3_9NOST</name>
<proteinExistence type="predicted"/>
<reference evidence="1" key="2">
    <citation type="journal article" date="2022" name="Microbiol. Resour. Announc.">
        <title>Metagenome Sequencing to Explore Phylogenomics of Terrestrial Cyanobacteria.</title>
        <authorList>
            <person name="Ward R.D."/>
            <person name="Stajich J.E."/>
            <person name="Johansen J.R."/>
            <person name="Huntemann M."/>
            <person name="Clum A."/>
            <person name="Foster B."/>
            <person name="Foster B."/>
            <person name="Roux S."/>
            <person name="Palaniappan K."/>
            <person name="Varghese N."/>
            <person name="Mukherjee S."/>
            <person name="Reddy T.B.K."/>
            <person name="Daum C."/>
            <person name="Copeland A."/>
            <person name="Chen I.A."/>
            <person name="Ivanova N.N."/>
            <person name="Kyrpides N.C."/>
            <person name="Shapiro N."/>
            <person name="Eloe-Fadrosh E.A."/>
            <person name="Pietrasiak N."/>
        </authorList>
    </citation>
    <scope>NUCLEOTIDE SEQUENCE</scope>
    <source>
        <strain evidence="1">JT2-VF2</strain>
    </source>
</reference>
<gene>
    <name evidence="1" type="ORF">KME32_24135</name>
</gene>
<organism evidence="1 2">
    <name type="scientific">Mojavia pulchra JT2-VF2</name>
    <dbReference type="NCBI Taxonomy" id="287848"/>
    <lineage>
        <taxon>Bacteria</taxon>
        <taxon>Bacillati</taxon>
        <taxon>Cyanobacteriota</taxon>
        <taxon>Cyanophyceae</taxon>
        <taxon>Nostocales</taxon>
        <taxon>Nostocaceae</taxon>
    </lineage>
</organism>
<accession>A0A951Q1F3</accession>
<dbReference type="Proteomes" id="UP000715781">
    <property type="component" value="Unassembled WGS sequence"/>
</dbReference>
<evidence type="ECO:0000313" key="1">
    <source>
        <dbReference type="EMBL" id="MBW4564174.1"/>
    </source>
</evidence>
<evidence type="ECO:0000313" key="2">
    <source>
        <dbReference type="Proteomes" id="UP000715781"/>
    </source>
</evidence>
<sequence>MCALSKAWYGLLPLKSFIKKAIEGTANVNPYQAIKEIALEQAKSQVKNK</sequence>
<comment type="caution">
    <text evidence="1">The sequence shown here is derived from an EMBL/GenBank/DDBJ whole genome shotgun (WGS) entry which is preliminary data.</text>
</comment>
<dbReference type="AlphaFoldDB" id="A0A951Q1F3"/>
<reference evidence="1" key="1">
    <citation type="submission" date="2021-05" db="EMBL/GenBank/DDBJ databases">
        <authorList>
            <person name="Pietrasiak N."/>
            <person name="Ward R."/>
            <person name="Stajich J.E."/>
            <person name="Kurbessoian T."/>
        </authorList>
    </citation>
    <scope>NUCLEOTIDE SEQUENCE</scope>
    <source>
        <strain evidence="1">JT2-VF2</strain>
    </source>
</reference>
<protein>
    <submittedName>
        <fullName evidence="1">Uncharacterized protein</fullName>
    </submittedName>
</protein>
<dbReference type="EMBL" id="JAHHHN010000019">
    <property type="protein sequence ID" value="MBW4564174.1"/>
    <property type="molecule type" value="Genomic_DNA"/>
</dbReference>